<dbReference type="Pfam" id="PF05592">
    <property type="entry name" value="Bac_rhamnosid"/>
    <property type="match status" value="1"/>
</dbReference>
<dbReference type="Gene3D" id="2.60.420.10">
    <property type="entry name" value="Maltose phosphorylase, domain 3"/>
    <property type="match status" value="1"/>
</dbReference>
<dbReference type="Pfam" id="PF25788">
    <property type="entry name" value="Ig_Rha78A_N"/>
    <property type="match status" value="1"/>
</dbReference>
<dbReference type="InterPro" id="IPR016007">
    <property type="entry name" value="Alpha_rhamnosid"/>
</dbReference>
<evidence type="ECO:0000256" key="2">
    <source>
        <dbReference type="ARBA" id="ARBA00012652"/>
    </source>
</evidence>
<dbReference type="Gene3D" id="2.60.40.10">
    <property type="entry name" value="Immunoglobulins"/>
    <property type="match status" value="1"/>
</dbReference>
<dbReference type="InterPro" id="IPR035398">
    <property type="entry name" value="Bac_rhamnosid_C"/>
</dbReference>
<feature type="chain" id="PRO_5039521282" description="alpha-L-rhamnosidase" evidence="4">
    <location>
        <begin position="25"/>
        <end position="887"/>
    </location>
</feature>
<evidence type="ECO:0000256" key="4">
    <source>
        <dbReference type="SAM" id="SignalP"/>
    </source>
</evidence>
<dbReference type="GO" id="GO:0005975">
    <property type="term" value="P:carbohydrate metabolic process"/>
    <property type="evidence" value="ECO:0007669"/>
    <property type="project" value="InterPro"/>
</dbReference>
<dbReference type="Proteomes" id="UP000824023">
    <property type="component" value="Unassembled WGS sequence"/>
</dbReference>
<evidence type="ECO:0000313" key="9">
    <source>
        <dbReference type="EMBL" id="HIZ01960.1"/>
    </source>
</evidence>
<comment type="catalytic activity">
    <reaction evidence="1">
        <text>Hydrolysis of terminal non-reducing alpha-L-rhamnose residues in alpha-L-rhamnosides.</text>
        <dbReference type="EC" id="3.2.1.40"/>
    </reaction>
</comment>
<dbReference type="GO" id="GO:0030596">
    <property type="term" value="F:alpha-L-rhamnosidase activity"/>
    <property type="evidence" value="ECO:0007669"/>
    <property type="project" value="UniProtKB-EC"/>
</dbReference>
<sequence>MPLMRKAFLSLLLCLAGMWQAAAASISLADLRCENLTNPLGIDNTALRFSWKVLASDGSMSQHAYQIQVGTDSVRLSQGRADLWDTGRVQSDASVMVPYGGRDLKSRMLCYWRVRVADGQGNLSDWSPVQRFAVGILEEEGDALKGKFISLAGEKVSAPLLRKKFRVDALSTTFLHVASLGYHEAYLNGRKVDASVLAPAVSQLDKRCLIVTYDVTSLLKPGDNELLLWIGKGWYKQTTFKAEHDGPVVCAELSALNKKGGWDTLVATDNTWQGRESGYSDTGSWNALQFGGERIDARLLPLALTPAGLDKLAWEKTAEVNVASRRLTPQMCEPNKVQETLSPKSITLLENGTWLVDMGKVLTGWFELQIPSLPAGHELKVSYSDFMKPDGTIEEQGESDIYVASGQTGDLFCNKFHHHAFRYAKISGLPYKPQPSQVKAYLIHGDYRPASTFVCSDRDLNAIHDMVNYTLRCLTFSGYMVDCPHLERTGYGGDGNSSTQVFQTMYDAAPTYLNWLQAWEDVIQPDGGLPHVAPAGGGGGGPYWCGFIVLAPWRTYLNYGDSRLLERCYDDMKAWMDYVHKYMVDGLLQRWPDTSYRGWYLGDWLAPMGVDSGNQASIDLVNNCFISDCLGALCRVAGALGRADEAKDFAAQKEALNKRIHQAFYNAEEHIYATGSQLDMTYPMLVGVVPSELYASVKDEMERRTAEQYRGHIGVGLVGVPILTEWAVQNRAADWMYRLLKQPDYPGYLHMLLNGATTTWEYWSGERSRVHNCYNGIGSWFYQAIGGIRPDADKAGYKHFFIEPQIPQGVTWAHTTKDTPYGTVVVNWALKDGGVKLHVSIPVGSTADLRLPGNVSLCKVNGEDVALTEESLPLEAGTYDIEASLPD</sequence>
<comment type="caution">
    <text evidence="9">The sequence shown here is derived from an EMBL/GenBank/DDBJ whole genome shotgun (WGS) entry which is preliminary data.</text>
</comment>
<feature type="domain" description="Alpha-L-rhamnosidase concanavalin-like" evidence="5">
    <location>
        <begin position="349"/>
        <end position="444"/>
    </location>
</feature>
<dbReference type="InterPro" id="IPR035396">
    <property type="entry name" value="Bac_rhamnosid6H"/>
</dbReference>
<keyword evidence="3 9" id="KW-0378">Hydrolase</keyword>
<evidence type="ECO:0000259" key="6">
    <source>
        <dbReference type="Pfam" id="PF08531"/>
    </source>
</evidence>
<gene>
    <name evidence="9" type="ORF">H9819_06885</name>
</gene>
<evidence type="ECO:0000313" key="10">
    <source>
        <dbReference type="Proteomes" id="UP000824023"/>
    </source>
</evidence>
<dbReference type="Pfam" id="PF17390">
    <property type="entry name" value="Bac_rhamnosid_C"/>
    <property type="match status" value="1"/>
</dbReference>
<reference evidence="9" key="2">
    <citation type="submission" date="2021-04" db="EMBL/GenBank/DDBJ databases">
        <authorList>
            <person name="Gilroy R."/>
        </authorList>
    </citation>
    <scope>NUCLEOTIDE SEQUENCE</scope>
    <source>
        <strain evidence="9">ChiHjej12B11-24981</strain>
    </source>
</reference>
<evidence type="ECO:0000256" key="1">
    <source>
        <dbReference type="ARBA" id="ARBA00001445"/>
    </source>
</evidence>
<proteinExistence type="predicted"/>
<dbReference type="AlphaFoldDB" id="A0A9D2A5T6"/>
<feature type="domain" description="Alpha-L-rhamnosidase C-terminal" evidence="8">
    <location>
        <begin position="787"/>
        <end position="860"/>
    </location>
</feature>
<dbReference type="InterPro" id="IPR012341">
    <property type="entry name" value="6hp_glycosidase-like_sf"/>
</dbReference>
<feature type="domain" description="Bacterial alpha-L-rhamnosidase N-terminal" evidence="6">
    <location>
        <begin position="170"/>
        <end position="339"/>
    </location>
</feature>
<accession>A0A9D2A5T6</accession>
<dbReference type="InterPro" id="IPR013783">
    <property type="entry name" value="Ig-like_fold"/>
</dbReference>
<dbReference type="InterPro" id="IPR008902">
    <property type="entry name" value="Rhamnosid_concanavalin"/>
</dbReference>
<feature type="domain" description="Alpha-L-rhamnosidase six-hairpin glycosidase" evidence="7">
    <location>
        <begin position="450"/>
        <end position="785"/>
    </location>
</feature>
<dbReference type="Gene3D" id="2.60.120.260">
    <property type="entry name" value="Galactose-binding domain-like"/>
    <property type="match status" value="2"/>
</dbReference>
<dbReference type="EMBL" id="DXCK01000094">
    <property type="protein sequence ID" value="HIZ01960.1"/>
    <property type="molecule type" value="Genomic_DNA"/>
</dbReference>
<evidence type="ECO:0000259" key="5">
    <source>
        <dbReference type="Pfam" id="PF05592"/>
    </source>
</evidence>
<dbReference type="InterPro" id="IPR013737">
    <property type="entry name" value="Bac_rhamnosid_N"/>
</dbReference>
<reference evidence="9" key="1">
    <citation type="journal article" date="2021" name="PeerJ">
        <title>Extensive microbial diversity within the chicken gut microbiome revealed by metagenomics and culture.</title>
        <authorList>
            <person name="Gilroy R."/>
            <person name="Ravi A."/>
            <person name="Getino M."/>
            <person name="Pursley I."/>
            <person name="Horton D.L."/>
            <person name="Alikhan N.F."/>
            <person name="Baker D."/>
            <person name="Gharbi K."/>
            <person name="Hall N."/>
            <person name="Watson M."/>
            <person name="Adriaenssens E.M."/>
            <person name="Foster-Nyarko E."/>
            <person name="Jarju S."/>
            <person name="Secka A."/>
            <person name="Antonio M."/>
            <person name="Oren A."/>
            <person name="Chaudhuri R.R."/>
            <person name="La Ragione R."/>
            <person name="Hildebrand F."/>
            <person name="Pallen M.J."/>
        </authorList>
    </citation>
    <scope>NUCLEOTIDE SEQUENCE</scope>
    <source>
        <strain evidence="9">ChiHjej12B11-24981</strain>
    </source>
</reference>
<dbReference type="Pfam" id="PF08531">
    <property type="entry name" value="Bac_rhamnosid_N"/>
    <property type="match status" value="1"/>
</dbReference>
<keyword evidence="4" id="KW-0732">Signal</keyword>
<dbReference type="PANTHER" id="PTHR33307:SF6">
    <property type="entry name" value="ALPHA-RHAMNOSIDASE (EUROFUNG)-RELATED"/>
    <property type="match status" value="1"/>
</dbReference>
<name>A0A9D2A5T6_9BACE</name>
<dbReference type="SUPFAM" id="SSF48208">
    <property type="entry name" value="Six-hairpin glycosidases"/>
    <property type="match status" value="1"/>
</dbReference>
<dbReference type="EC" id="3.2.1.40" evidence="2"/>
<evidence type="ECO:0000256" key="3">
    <source>
        <dbReference type="ARBA" id="ARBA00022801"/>
    </source>
</evidence>
<dbReference type="Gene3D" id="1.50.10.10">
    <property type="match status" value="1"/>
</dbReference>
<feature type="signal peptide" evidence="4">
    <location>
        <begin position="1"/>
        <end position="24"/>
    </location>
</feature>
<evidence type="ECO:0000259" key="7">
    <source>
        <dbReference type="Pfam" id="PF17389"/>
    </source>
</evidence>
<dbReference type="InterPro" id="IPR008928">
    <property type="entry name" value="6-hairpin_glycosidase_sf"/>
</dbReference>
<dbReference type="PIRSF" id="PIRSF010631">
    <property type="entry name" value="A-rhamnsds"/>
    <property type="match status" value="1"/>
</dbReference>
<evidence type="ECO:0000259" key="8">
    <source>
        <dbReference type="Pfam" id="PF17390"/>
    </source>
</evidence>
<dbReference type="Pfam" id="PF17389">
    <property type="entry name" value="Bac_rhamnosid6H"/>
    <property type="match status" value="1"/>
</dbReference>
<organism evidence="9 10">
    <name type="scientific">Candidatus Bacteroides merdipullorum</name>
    <dbReference type="NCBI Taxonomy" id="2838474"/>
    <lineage>
        <taxon>Bacteria</taxon>
        <taxon>Pseudomonadati</taxon>
        <taxon>Bacteroidota</taxon>
        <taxon>Bacteroidia</taxon>
        <taxon>Bacteroidales</taxon>
        <taxon>Bacteroidaceae</taxon>
        <taxon>Bacteroides</taxon>
    </lineage>
</organism>
<dbReference type="PANTHER" id="PTHR33307">
    <property type="entry name" value="ALPHA-RHAMNOSIDASE (EUROFUNG)"/>
    <property type="match status" value="1"/>
</dbReference>
<protein>
    <recommendedName>
        <fullName evidence="2">alpha-L-rhamnosidase</fullName>
        <ecNumber evidence="2">3.2.1.40</ecNumber>
    </recommendedName>
</protein>